<evidence type="ECO:0000256" key="1">
    <source>
        <dbReference type="SAM" id="MobiDB-lite"/>
    </source>
</evidence>
<name>A0A9J7Z539_CYPCA</name>
<keyword evidence="2" id="KW-0812">Transmembrane</keyword>
<protein>
    <recommendedName>
        <fullName evidence="3">GRAM domain-containing protein</fullName>
    </recommendedName>
</protein>
<evidence type="ECO:0000256" key="2">
    <source>
        <dbReference type="SAM" id="Phobius"/>
    </source>
</evidence>
<dbReference type="InterPro" id="IPR052633">
    <property type="entry name" value="GRAM_domain_protein_2B"/>
</dbReference>
<proteinExistence type="predicted"/>
<feature type="transmembrane region" description="Helical" evidence="2">
    <location>
        <begin position="302"/>
        <end position="321"/>
    </location>
</feature>
<accession>A0A9J7Z539</accession>
<evidence type="ECO:0000259" key="3">
    <source>
        <dbReference type="SMART" id="SM00568"/>
    </source>
</evidence>
<dbReference type="InterPro" id="IPR004182">
    <property type="entry name" value="GRAM"/>
</dbReference>
<keyword evidence="2" id="KW-1133">Transmembrane helix</keyword>
<dbReference type="Ensembl" id="ENSCCRT00000131369.1">
    <property type="protein sequence ID" value="ENSCCRP00000124500.1"/>
    <property type="gene ID" value="ENSCCRG00000071301.1"/>
</dbReference>
<evidence type="ECO:0000313" key="4">
    <source>
        <dbReference type="Ensembl" id="ENSCCRP00000124500.1"/>
    </source>
</evidence>
<dbReference type="OMA" id="FHKLFRD"/>
<feature type="region of interest" description="Disordered" evidence="1">
    <location>
        <begin position="216"/>
        <end position="266"/>
    </location>
</feature>
<feature type="domain" description="GRAM" evidence="3">
    <location>
        <begin position="104"/>
        <end position="171"/>
    </location>
</feature>
<dbReference type="CDD" id="cd13220">
    <property type="entry name" value="PH-GRAM_GRAMDC"/>
    <property type="match status" value="1"/>
</dbReference>
<feature type="compositionally biased region" description="Polar residues" evidence="1">
    <location>
        <begin position="51"/>
        <end position="69"/>
    </location>
</feature>
<dbReference type="GeneTree" id="ENSGT00940000165115"/>
<dbReference type="Pfam" id="PF02893">
    <property type="entry name" value="GRAM"/>
    <property type="match status" value="1"/>
</dbReference>
<keyword evidence="5" id="KW-1185">Reference proteome</keyword>
<dbReference type="PANTHER" id="PTHR46645">
    <property type="entry name" value="GRAM DOMAIN-CONTAINING PROTEIN 2B-RELATED"/>
    <property type="match status" value="1"/>
</dbReference>
<dbReference type="SMART" id="SM00568">
    <property type="entry name" value="GRAM"/>
    <property type="match status" value="1"/>
</dbReference>
<sequence length="343" mass="38380">MHITHRSAGAAQWRPSVSGPGMMGSKKANRRFSLESSGYQPEISGSAAEPKNSTLRRSSDSRSFQNPVQTHLEFPEHSGSASRRSMTIEEEGSSVRNSLKSHYKTFHKLFPEVPETEDLEHVHSCGLQKEVIYHGKMYLSGQHICFHSSVLLKDTRLMIHASSVQSVKKKHTAKILPNAIAIITTDGHKYVFVSLLNREACFRLLQSLCTQLKTENSSRKSCTENPPDLEIHTISSQSSLEESPERTDESRRLQLEAGSSETSRKIITPEEHSTAVSWVTMVTEKVSSVLSSNETRSLDRLLLFYMILVILLLLVSGYIGLRIVALEQQLSILGSMQKENQES</sequence>
<dbReference type="Proteomes" id="UP001108240">
    <property type="component" value="Unplaced"/>
</dbReference>
<feature type="region of interest" description="Disordered" evidence="1">
    <location>
        <begin position="1"/>
        <end position="94"/>
    </location>
</feature>
<evidence type="ECO:0000313" key="5">
    <source>
        <dbReference type="Proteomes" id="UP001108240"/>
    </source>
</evidence>
<organism evidence="4 5">
    <name type="scientific">Cyprinus carpio carpio</name>
    <dbReference type="NCBI Taxonomy" id="630221"/>
    <lineage>
        <taxon>Eukaryota</taxon>
        <taxon>Metazoa</taxon>
        <taxon>Chordata</taxon>
        <taxon>Craniata</taxon>
        <taxon>Vertebrata</taxon>
        <taxon>Euteleostomi</taxon>
        <taxon>Actinopterygii</taxon>
        <taxon>Neopterygii</taxon>
        <taxon>Teleostei</taxon>
        <taxon>Ostariophysi</taxon>
        <taxon>Cypriniformes</taxon>
        <taxon>Cyprinidae</taxon>
        <taxon>Cyprininae</taxon>
        <taxon>Cyprinus</taxon>
    </lineage>
</organism>
<reference evidence="4" key="1">
    <citation type="submission" date="2025-08" db="UniProtKB">
        <authorList>
            <consortium name="Ensembl"/>
        </authorList>
    </citation>
    <scope>IDENTIFICATION</scope>
</reference>
<dbReference type="PANTHER" id="PTHR46645:SF1">
    <property type="entry name" value="GRAM DOMAIN-CONTAINING PROTEIN"/>
    <property type="match status" value="1"/>
</dbReference>
<keyword evidence="2" id="KW-0472">Membrane</keyword>
<feature type="compositionally biased region" description="Basic and acidic residues" evidence="1">
    <location>
        <begin position="243"/>
        <end position="254"/>
    </location>
</feature>
<dbReference type="Gene3D" id="2.30.29.30">
    <property type="entry name" value="Pleckstrin-homology domain (PH domain)/Phosphotyrosine-binding domain (PTB)"/>
    <property type="match status" value="1"/>
</dbReference>
<dbReference type="InterPro" id="IPR011993">
    <property type="entry name" value="PH-like_dom_sf"/>
</dbReference>
<dbReference type="AlphaFoldDB" id="A0A9J7Z539"/>
<reference evidence="4" key="2">
    <citation type="submission" date="2025-09" db="UniProtKB">
        <authorList>
            <consortium name="Ensembl"/>
        </authorList>
    </citation>
    <scope>IDENTIFICATION</scope>
</reference>